<dbReference type="GO" id="GO:0016462">
    <property type="term" value="F:pyrophosphatase activity"/>
    <property type="evidence" value="ECO:0007669"/>
    <property type="project" value="TreeGrafter"/>
</dbReference>
<evidence type="ECO:0000259" key="3">
    <source>
        <dbReference type="Pfam" id="PF21447"/>
    </source>
</evidence>
<dbReference type="Pfam" id="PF02541">
    <property type="entry name" value="Ppx-GppA"/>
    <property type="match status" value="1"/>
</dbReference>
<evidence type="ECO:0000256" key="1">
    <source>
        <dbReference type="ARBA" id="ARBA00022801"/>
    </source>
</evidence>
<dbReference type="InterPro" id="IPR050273">
    <property type="entry name" value="GppA/Ppx_hydrolase"/>
</dbReference>
<dbReference type="PANTHER" id="PTHR30005:SF0">
    <property type="entry name" value="RETROGRADE REGULATION PROTEIN 2"/>
    <property type="match status" value="1"/>
</dbReference>
<dbReference type="PIRSF" id="PIRSF001267">
    <property type="entry name" value="Pyrophosphatase_GppA_Ppx"/>
    <property type="match status" value="1"/>
</dbReference>
<proteinExistence type="predicted"/>
<keyword evidence="1" id="KW-0378">Hydrolase</keyword>
<dbReference type="CDD" id="cd24006">
    <property type="entry name" value="ASKHA_NBD_PPX_GppA"/>
    <property type="match status" value="1"/>
</dbReference>
<dbReference type="InterPro" id="IPR030673">
    <property type="entry name" value="PyroPPase_GppA_Ppx"/>
</dbReference>
<dbReference type="InterPro" id="IPR048950">
    <property type="entry name" value="Ppx_GppA_C"/>
</dbReference>
<evidence type="ECO:0000313" key="4">
    <source>
        <dbReference type="EMBL" id="CAB4347506.1"/>
    </source>
</evidence>
<dbReference type="InterPro" id="IPR043129">
    <property type="entry name" value="ATPase_NBD"/>
</dbReference>
<dbReference type="Gene3D" id="1.10.3210.10">
    <property type="entry name" value="Hypothetical protein af1432"/>
    <property type="match status" value="1"/>
</dbReference>
<dbReference type="SUPFAM" id="SSF53067">
    <property type="entry name" value="Actin-like ATPase domain"/>
    <property type="match status" value="2"/>
</dbReference>
<sequence length="523" mass="56795">MTERPLAAIDIGTNSFHMVIARVGEVSVAGEFTGPAFEVIAREKEMVRLGSSSGDMKELSDDAIERGVLALRRLVKIAAIHDADVVAVATSAVREAENADVFIERSLNEAGVVVDVIAGVEEARLIHIGVLQAVPVFDQRLVVIDIGGGSTEILVGEQGETLVAGSLKLGAIRLTRRFFRGERLHPGAVESCRRHVRSLLSPMVREVERFGFGVAIASSGTAETVASLVNSQRGSATPRTFNNFTMSREEIKTAVRALIAASSVDERKALSGMDPSRADIILAGAIILEQAVEELGIDEIVISDNALREGVLLDALSRRRGGTLHHLRDLRRRSVLHLAESMDDDVAHSIRAAGFALDLFDATASLHGLGDDSRELLEAGALLANVGLSISHSEHHKHSYYVIRHSDCLAGFTDHEIELIAQIARYHRKSAPKAKHTEFARLHIEDQDRVRILAGVLRVAIALDRSHKGRVERIVVSLGNGEEPVSILVEHLDGVDVDLEIQTAEDRKGLLEVVLDRRVTFSV</sequence>
<evidence type="ECO:0000313" key="5">
    <source>
        <dbReference type="EMBL" id="CAB4613824.1"/>
    </source>
</evidence>
<dbReference type="SUPFAM" id="SSF109604">
    <property type="entry name" value="HD-domain/PDEase-like"/>
    <property type="match status" value="1"/>
</dbReference>
<accession>A0A6J6A1Y9</accession>
<dbReference type="PANTHER" id="PTHR30005">
    <property type="entry name" value="EXOPOLYPHOSPHATASE"/>
    <property type="match status" value="1"/>
</dbReference>
<evidence type="ECO:0000259" key="2">
    <source>
        <dbReference type="Pfam" id="PF02541"/>
    </source>
</evidence>
<dbReference type="AlphaFoldDB" id="A0A6J6A1Y9"/>
<feature type="domain" description="Ppx/GppA phosphatase N-terminal" evidence="2">
    <location>
        <begin position="33"/>
        <end position="317"/>
    </location>
</feature>
<dbReference type="EMBL" id="CAEZVC010000006">
    <property type="protein sequence ID" value="CAB4613824.1"/>
    <property type="molecule type" value="Genomic_DNA"/>
</dbReference>
<gene>
    <name evidence="5" type="ORF">UFOPK1906_00221</name>
    <name evidence="4" type="ORF">UFOPK3331_02247</name>
</gene>
<protein>
    <submittedName>
        <fullName evidence="4">Unannotated protein</fullName>
    </submittedName>
</protein>
<dbReference type="InterPro" id="IPR003695">
    <property type="entry name" value="Ppx_GppA_N"/>
</dbReference>
<name>A0A6J6A1Y9_9ZZZZ</name>
<dbReference type="Pfam" id="PF21447">
    <property type="entry name" value="Ppx-GppA_III"/>
    <property type="match status" value="1"/>
</dbReference>
<feature type="domain" description="Ppx/GppA phosphatase C-terminal" evidence="3">
    <location>
        <begin position="331"/>
        <end position="477"/>
    </location>
</feature>
<dbReference type="Gene3D" id="3.30.420.150">
    <property type="entry name" value="Exopolyphosphatase. Domain 2"/>
    <property type="match status" value="1"/>
</dbReference>
<dbReference type="Gene3D" id="3.30.420.40">
    <property type="match status" value="1"/>
</dbReference>
<dbReference type="EMBL" id="CAESAL010000182">
    <property type="protein sequence ID" value="CAB4347506.1"/>
    <property type="molecule type" value="Genomic_DNA"/>
</dbReference>
<reference evidence="4" key="1">
    <citation type="submission" date="2020-05" db="EMBL/GenBank/DDBJ databases">
        <authorList>
            <person name="Chiriac C."/>
            <person name="Salcher M."/>
            <person name="Ghai R."/>
            <person name="Kavagutti S V."/>
        </authorList>
    </citation>
    <scope>NUCLEOTIDE SEQUENCE</scope>
</reference>
<organism evidence="4">
    <name type="scientific">freshwater metagenome</name>
    <dbReference type="NCBI Taxonomy" id="449393"/>
    <lineage>
        <taxon>unclassified sequences</taxon>
        <taxon>metagenomes</taxon>
        <taxon>ecological metagenomes</taxon>
    </lineage>
</organism>